<sequence>MIPFLSYHILPTQAIVRNNIHIGHVKEDIECLLMALGPILYIFHQDIPKPHLLHPNIIQNLAIKPETSKLLPLLGWLPNDAGEYCYCDTESPQEIECRKEAAREFRKFYNELATAKNKHPNQLENFLSIRIAVPFSSYSILPAKSIVQANVRIGHVKEDIESFLRPLVPLLYISKPEIPKPAFLHWHIIQKIAMKPGTLQLLELFGYCPNGKGDYLLVDAKSTQELMERAQAASEFRRFYDELKKIKDDPVGVLEYCLSHPKSAATATDLCF</sequence>
<name>A0A818GCF2_9BILA</name>
<evidence type="ECO:0000313" key="2">
    <source>
        <dbReference type="EMBL" id="CAF4521418.1"/>
    </source>
</evidence>
<reference evidence="1" key="1">
    <citation type="submission" date="2021-02" db="EMBL/GenBank/DDBJ databases">
        <authorList>
            <person name="Nowell W R."/>
        </authorList>
    </citation>
    <scope>NUCLEOTIDE SEQUENCE</scope>
</reference>
<dbReference type="Proteomes" id="UP000663862">
    <property type="component" value="Unassembled WGS sequence"/>
</dbReference>
<evidence type="ECO:0000313" key="1">
    <source>
        <dbReference type="EMBL" id="CAF3487027.1"/>
    </source>
</evidence>
<evidence type="ECO:0000313" key="3">
    <source>
        <dbReference type="EMBL" id="CAF4767237.1"/>
    </source>
</evidence>
<proteinExistence type="predicted"/>
<protein>
    <submittedName>
        <fullName evidence="1">Uncharacterized protein</fullName>
    </submittedName>
</protein>
<dbReference type="Proteomes" id="UP000663838">
    <property type="component" value="Unassembled WGS sequence"/>
</dbReference>
<dbReference type="EMBL" id="CAJOBS010001838">
    <property type="protein sequence ID" value="CAF4767237.1"/>
    <property type="molecule type" value="Genomic_DNA"/>
</dbReference>
<dbReference type="AlphaFoldDB" id="A0A818GCF2"/>
<dbReference type="EMBL" id="CAJNYU010001958">
    <property type="protein sequence ID" value="CAF3487027.1"/>
    <property type="molecule type" value="Genomic_DNA"/>
</dbReference>
<comment type="caution">
    <text evidence="1">The sequence shown here is derived from an EMBL/GenBank/DDBJ whole genome shotgun (WGS) entry which is preliminary data.</text>
</comment>
<evidence type="ECO:0000313" key="4">
    <source>
        <dbReference type="Proteomes" id="UP000663869"/>
    </source>
</evidence>
<dbReference type="EMBL" id="CAJOBQ010001861">
    <property type="protein sequence ID" value="CAF4521418.1"/>
    <property type="molecule type" value="Genomic_DNA"/>
</dbReference>
<dbReference type="Proteomes" id="UP000663869">
    <property type="component" value="Unassembled WGS sequence"/>
</dbReference>
<accession>A0A818GCF2</accession>
<gene>
    <name evidence="1" type="ORF">FME351_LOCUS15895</name>
    <name evidence="3" type="ORF">TOA249_LOCUS21371</name>
    <name evidence="2" type="ORF">TSG867_LOCUS22598</name>
</gene>
<organism evidence="1 4">
    <name type="scientific">Rotaria socialis</name>
    <dbReference type="NCBI Taxonomy" id="392032"/>
    <lineage>
        <taxon>Eukaryota</taxon>
        <taxon>Metazoa</taxon>
        <taxon>Spiralia</taxon>
        <taxon>Gnathifera</taxon>
        <taxon>Rotifera</taxon>
        <taxon>Eurotatoria</taxon>
        <taxon>Bdelloidea</taxon>
        <taxon>Philodinida</taxon>
        <taxon>Philodinidae</taxon>
        <taxon>Rotaria</taxon>
    </lineage>
</organism>